<feature type="transmembrane region" description="Helical" evidence="2">
    <location>
        <begin position="33"/>
        <end position="53"/>
    </location>
</feature>
<keyword evidence="2" id="KW-0472">Membrane</keyword>
<protein>
    <submittedName>
        <fullName evidence="3">Uncharacterized protein</fullName>
    </submittedName>
</protein>
<feature type="region of interest" description="Disordered" evidence="1">
    <location>
        <begin position="1"/>
        <end position="21"/>
    </location>
</feature>
<reference evidence="4" key="1">
    <citation type="journal article" date="2017" name="Genome Biol.">
        <title>Comparative genomics reveals high biological diversity and specific adaptations in the industrially and medically important fungal genus Aspergillus.</title>
        <authorList>
            <person name="de Vries R.P."/>
            <person name="Riley R."/>
            <person name="Wiebenga A."/>
            <person name="Aguilar-Osorio G."/>
            <person name="Amillis S."/>
            <person name="Uchima C.A."/>
            <person name="Anderluh G."/>
            <person name="Asadollahi M."/>
            <person name="Askin M."/>
            <person name="Barry K."/>
            <person name="Battaglia E."/>
            <person name="Bayram O."/>
            <person name="Benocci T."/>
            <person name="Braus-Stromeyer S.A."/>
            <person name="Caldana C."/>
            <person name="Canovas D."/>
            <person name="Cerqueira G.C."/>
            <person name="Chen F."/>
            <person name="Chen W."/>
            <person name="Choi C."/>
            <person name="Clum A."/>
            <person name="Dos Santos R.A."/>
            <person name="Damasio A.R."/>
            <person name="Diallinas G."/>
            <person name="Emri T."/>
            <person name="Fekete E."/>
            <person name="Flipphi M."/>
            <person name="Freyberg S."/>
            <person name="Gallo A."/>
            <person name="Gournas C."/>
            <person name="Habgood R."/>
            <person name="Hainaut M."/>
            <person name="Harispe M.L."/>
            <person name="Henrissat B."/>
            <person name="Hilden K.S."/>
            <person name="Hope R."/>
            <person name="Hossain A."/>
            <person name="Karabika E."/>
            <person name="Karaffa L."/>
            <person name="Karanyi Z."/>
            <person name="Krasevec N."/>
            <person name="Kuo A."/>
            <person name="Kusch H."/>
            <person name="LaButti K."/>
            <person name="Lagendijk E.L."/>
            <person name="Lapidus A."/>
            <person name="Levasseur A."/>
            <person name="Lindquist E."/>
            <person name="Lipzen A."/>
            <person name="Logrieco A.F."/>
            <person name="MacCabe A."/>
            <person name="Maekelae M.R."/>
            <person name="Malavazi I."/>
            <person name="Melin P."/>
            <person name="Meyer V."/>
            <person name="Mielnichuk N."/>
            <person name="Miskei M."/>
            <person name="Molnar A.P."/>
            <person name="Mule G."/>
            <person name="Ngan C.Y."/>
            <person name="Orejas M."/>
            <person name="Orosz E."/>
            <person name="Ouedraogo J.P."/>
            <person name="Overkamp K.M."/>
            <person name="Park H.-S."/>
            <person name="Perrone G."/>
            <person name="Piumi F."/>
            <person name="Punt P.J."/>
            <person name="Ram A.F."/>
            <person name="Ramon A."/>
            <person name="Rauscher S."/>
            <person name="Record E."/>
            <person name="Riano-Pachon D.M."/>
            <person name="Robert V."/>
            <person name="Roehrig J."/>
            <person name="Ruller R."/>
            <person name="Salamov A."/>
            <person name="Salih N.S."/>
            <person name="Samson R.A."/>
            <person name="Sandor E."/>
            <person name="Sanguinetti M."/>
            <person name="Schuetze T."/>
            <person name="Sepcic K."/>
            <person name="Shelest E."/>
            <person name="Sherlock G."/>
            <person name="Sophianopoulou V."/>
            <person name="Squina F.M."/>
            <person name="Sun H."/>
            <person name="Susca A."/>
            <person name="Todd R.B."/>
            <person name="Tsang A."/>
            <person name="Unkles S.E."/>
            <person name="van de Wiele N."/>
            <person name="van Rossen-Uffink D."/>
            <person name="Oliveira J.V."/>
            <person name="Vesth T.C."/>
            <person name="Visser J."/>
            <person name="Yu J.-H."/>
            <person name="Zhou M."/>
            <person name="Andersen M.R."/>
            <person name="Archer D.B."/>
            <person name="Baker S.E."/>
            <person name="Benoit I."/>
            <person name="Brakhage A.A."/>
            <person name="Braus G.H."/>
            <person name="Fischer R."/>
            <person name="Frisvad J.C."/>
            <person name="Goldman G.H."/>
            <person name="Houbraken J."/>
            <person name="Oakley B."/>
            <person name="Pocsi I."/>
            <person name="Scazzocchio C."/>
            <person name="Seiboth B."/>
            <person name="vanKuyk P.A."/>
            <person name="Wortman J."/>
            <person name="Dyer P.S."/>
            <person name="Grigoriev I.V."/>
        </authorList>
    </citation>
    <scope>NUCLEOTIDE SEQUENCE [LARGE SCALE GENOMIC DNA]</scope>
    <source>
        <strain evidence="4">CBS 583.65</strain>
    </source>
</reference>
<dbReference type="AlphaFoldDB" id="A0A1L9PSP7"/>
<name>A0A1L9PSP7_ASPVE</name>
<proteinExistence type="predicted"/>
<dbReference type="STRING" id="1036611.A0A1L9PSP7"/>
<dbReference type="Proteomes" id="UP000184073">
    <property type="component" value="Unassembled WGS sequence"/>
</dbReference>
<evidence type="ECO:0000313" key="4">
    <source>
        <dbReference type="Proteomes" id="UP000184073"/>
    </source>
</evidence>
<dbReference type="RefSeq" id="XP_040670217.1">
    <property type="nucleotide sequence ID" value="XM_040812938.1"/>
</dbReference>
<feature type="transmembrane region" description="Helical" evidence="2">
    <location>
        <begin position="65"/>
        <end position="84"/>
    </location>
</feature>
<organism evidence="3 4">
    <name type="scientific">Aspergillus versicolor CBS 583.65</name>
    <dbReference type="NCBI Taxonomy" id="1036611"/>
    <lineage>
        <taxon>Eukaryota</taxon>
        <taxon>Fungi</taxon>
        <taxon>Dikarya</taxon>
        <taxon>Ascomycota</taxon>
        <taxon>Pezizomycotina</taxon>
        <taxon>Eurotiomycetes</taxon>
        <taxon>Eurotiomycetidae</taxon>
        <taxon>Eurotiales</taxon>
        <taxon>Aspergillaceae</taxon>
        <taxon>Aspergillus</taxon>
        <taxon>Aspergillus subgen. Nidulantes</taxon>
    </lineage>
</organism>
<accession>A0A1L9PSP7</accession>
<gene>
    <name evidence="3" type="ORF">ASPVEDRAFT_43937</name>
</gene>
<dbReference type="VEuPathDB" id="FungiDB:ASPVEDRAFT_43937"/>
<evidence type="ECO:0000313" key="3">
    <source>
        <dbReference type="EMBL" id="OJJ04455.1"/>
    </source>
</evidence>
<keyword evidence="2" id="KW-1133">Transmembrane helix</keyword>
<sequence length="115" mass="12407">MSCHDCSAPEKSSSSSGPGRAHQLISTLLPEGFAFLSCSCCWLPTVLDFIFAGSITAAGVQKLRFFFLAVSVLTLSASIVRQGFSRGNIRRAAICAGLLVWTQYSQRDQGHHSCH</sequence>
<dbReference type="OrthoDB" id="3437771at2759"/>
<keyword evidence="2" id="KW-0812">Transmembrane</keyword>
<dbReference type="GeneID" id="63728449"/>
<keyword evidence="4" id="KW-1185">Reference proteome</keyword>
<dbReference type="EMBL" id="KV878131">
    <property type="protein sequence ID" value="OJJ04455.1"/>
    <property type="molecule type" value="Genomic_DNA"/>
</dbReference>
<evidence type="ECO:0000256" key="2">
    <source>
        <dbReference type="SAM" id="Phobius"/>
    </source>
</evidence>
<evidence type="ECO:0000256" key="1">
    <source>
        <dbReference type="SAM" id="MobiDB-lite"/>
    </source>
</evidence>